<dbReference type="Proteomes" id="UP001165488">
    <property type="component" value="Unassembled WGS sequence"/>
</dbReference>
<gene>
    <name evidence="2" type="ORF">MM236_09140</name>
</gene>
<feature type="transmembrane region" description="Helical" evidence="1">
    <location>
        <begin position="81"/>
        <end position="98"/>
    </location>
</feature>
<keyword evidence="1" id="KW-0472">Membrane</keyword>
<evidence type="ECO:0008006" key="4">
    <source>
        <dbReference type="Google" id="ProtNLM"/>
    </source>
</evidence>
<feature type="transmembrane region" description="Helical" evidence="1">
    <location>
        <begin position="216"/>
        <end position="241"/>
    </location>
</feature>
<keyword evidence="1" id="KW-1133">Transmembrane helix</keyword>
<sequence length="514" mass="59185">MKKQSIIYAISWLLFSSAYFLLSLWLQSRGFYNLEAYFIEYKTILTTKFETGFLRTYFFTKPTMLYLGSLLISFIRQSQSTYIFNAILIGWLTNHLFLKGLKEKWNVRVFLIYLLFSPIIIYAAVSGGSTGMYLIFYFAFFALLFKYTKSYSVFHLTLLSLLLGVFVLFDLNLLKFLLLLIPVFFFVNFSKAKGINGSFYYRAAIILSNDSQRRKFFTGFFSSIFIVAFIPLMSILIYLIINKVFAGKFFYFVDGIGDYWSSYSTLYPLIFTDNSIWERIADNSLTFMLPLVFVSGLALIQLFNFDGSVTKNALVLLSLLFCYSEIAENRILNLNLHNLTLITATGLATIFYGQNLKNGKEKVFQIGIGLVIPVLMIFLEFYYFKFTINGNEKLFIQSVNEKTESEFANSFNNISSTLNKQGKGRVLADDAIHYATLTKLNSGFTWEGHFSPDFQAALQLPQIYADYIIVSKPAFLLYPNDVVAAALRRLDHFEIPLDTEILYEDEFSILLKVK</sequence>
<feature type="transmembrane region" description="Helical" evidence="1">
    <location>
        <begin position="285"/>
        <end position="303"/>
    </location>
</feature>
<protein>
    <recommendedName>
        <fullName evidence="4">Glycosyltransferase RgtA/B/C/D-like domain-containing protein</fullName>
    </recommendedName>
</protein>
<evidence type="ECO:0000313" key="3">
    <source>
        <dbReference type="Proteomes" id="UP001165488"/>
    </source>
</evidence>
<reference evidence="2" key="1">
    <citation type="submission" date="2022-03" db="EMBL/GenBank/DDBJ databases">
        <title>De novo assembled genomes of Belliella spp. (Cyclobacteriaceae) strains.</title>
        <authorList>
            <person name="Szabo A."/>
            <person name="Korponai K."/>
            <person name="Felfoldi T."/>
        </authorList>
    </citation>
    <scope>NUCLEOTIDE SEQUENCE</scope>
    <source>
        <strain evidence="2">DSM 107340</strain>
    </source>
</reference>
<feature type="transmembrane region" description="Helical" evidence="1">
    <location>
        <begin position="58"/>
        <end position="75"/>
    </location>
</feature>
<keyword evidence="1" id="KW-0812">Transmembrane</keyword>
<dbReference type="RefSeq" id="WP_241274667.1">
    <property type="nucleotide sequence ID" value="NZ_JAKZGS010000006.1"/>
</dbReference>
<evidence type="ECO:0000256" key="1">
    <source>
        <dbReference type="SAM" id="Phobius"/>
    </source>
</evidence>
<name>A0ABS9UNG9_9BACT</name>
<proteinExistence type="predicted"/>
<comment type="caution">
    <text evidence="2">The sequence shown here is derived from an EMBL/GenBank/DDBJ whole genome shotgun (WGS) entry which is preliminary data.</text>
</comment>
<accession>A0ABS9UNG9</accession>
<feature type="transmembrane region" description="Helical" evidence="1">
    <location>
        <begin position="159"/>
        <end position="187"/>
    </location>
</feature>
<feature type="transmembrane region" description="Helical" evidence="1">
    <location>
        <begin position="334"/>
        <end position="352"/>
    </location>
</feature>
<dbReference type="EMBL" id="JAKZGS010000006">
    <property type="protein sequence ID" value="MCH7398152.1"/>
    <property type="molecule type" value="Genomic_DNA"/>
</dbReference>
<feature type="transmembrane region" description="Helical" evidence="1">
    <location>
        <begin position="105"/>
        <end position="125"/>
    </location>
</feature>
<feature type="transmembrane region" description="Helical" evidence="1">
    <location>
        <begin position="364"/>
        <end position="384"/>
    </location>
</feature>
<feature type="transmembrane region" description="Helical" evidence="1">
    <location>
        <begin position="6"/>
        <end position="26"/>
    </location>
</feature>
<organism evidence="2 3">
    <name type="scientific">Belliella calami</name>
    <dbReference type="NCBI Taxonomy" id="2923436"/>
    <lineage>
        <taxon>Bacteria</taxon>
        <taxon>Pseudomonadati</taxon>
        <taxon>Bacteroidota</taxon>
        <taxon>Cytophagia</taxon>
        <taxon>Cytophagales</taxon>
        <taxon>Cyclobacteriaceae</taxon>
        <taxon>Belliella</taxon>
    </lineage>
</organism>
<evidence type="ECO:0000313" key="2">
    <source>
        <dbReference type="EMBL" id="MCH7398152.1"/>
    </source>
</evidence>
<keyword evidence="3" id="KW-1185">Reference proteome</keyword>